<dbReference type="EC" id="3.1.1.83" evidence="3"/>
<evidence type="ECO:0000256" key="1">
    <source>
        <dbReference type="ARBA" id="ARBA00022801"/>
    </source>
</evidence>
<protein>
    <submittedName>
        <fullName evidence="3">Monoterpene epsilon-lactone hydrolase</fullName>
        <ecNumber evidence="3">3.1.1.83</ecNumber>
    </submittedName>
</protein>
<evidence type="ECO:0000259" key="2">
    <source>
        <dbReference type="Pfam" id="PF07859"/>
    </source>
</evidence>
<comment type="caution">
    <text evidence="3">The sequence shown here is derived from an EMBL/GenBank/DDBJ whole genome shotgun (WGS) entry which is preliminary data.</text>
</comment>
<dbReference type="PANTHER" id="PTHR48081:SF8">
    <property type="entry name" value="ALPHA_BETA HYDROLASE FOLD-3 DOMAIN-CONTAINING PROTEIN-RELATED"/>
    <property type="match status" value="1"/>
</dbReference>
<dbReference type="InterPro" id="IPR050300">
    <property type="entry name" value="GDXG_lipolytic_enzyme"/>
</dbReference>
<dbReference type="GO" id="GO:0016787">
    <property type="term" value="F:hydrolase activity"/>
    <property type="evidence" value="ECO:0007669"/>
    <property type="project" value="UniProtKB-KW"/>
</dbReference>
<dbReference type="AlphaFoldDB" id="A0A644WTU2"/>
<accession>A0A644WTU2</accession>
<sequence>MPSLSAQILKLQLRLAKPLARFTTIEAARIAQDQLGRVTAGVLKTKVTYEDVSFENFQACFAVSHECIAPCDRVILYLHGGGYTAGQLDYAKGFGGLLAAATRISVFCVAYRLAPENKFPAALDDALEAYRYLLDQGFQPENIAFAGESAGGGLEYCLLLRCRDEGLPMPKCAVAISPWTDLTFSGASYFNNVLRDPTLIRESLAYYVLAYAAGHEREPYVSPVFGDMEGLPKSLIFVGSDEILFDDAKSLAKKLSAGGVQVELVIGNGLWHVYPLYGTPEGKKAVAQMSEFILTELGLSETISGR</sequence>
<dbReference type="EMBL" id="VSSQ01001313">
    <property type="protein sequence ID" value="MPM07232.1"/>
    <property type="molecule type" value="Genomic_DNA"/>
</dbReference>
<dbReference type="SUPFAM" id="SSF53474">
    <property type="entry name" value="alpha/beta-Hydrolases"/>
    <property type="match status" value="1"/>
</dbReference>
<dbReference type="InterPro" id="IPR029058">
    <property type="entry name" value="AB_hydrolase_fold"/>
</dbReference>
<keyword evidence="1 3" id="KW-0378">Hydrolase</keyword>
<dbReference type="Pfam" id="PF07859">
    <property type="entry name" value="Abhydrolase_3"/>
    <property type="match status" value="1"/>
</dbReference>
<evidence type="ECO:0000313" key="3">
    <source>
        <dbReference type="EMBL" id="MPM07232.1"/>
    </source>
</evidence>
<dbReference type="InterPro" id="IPR013094">
    <property type="entry name" value="AB_hydrolase_3"/>
</dbReference>
<organism evidence="3">
    <name type="scientific">bioreactor metagenome</name>
    <dbReference type="NCBI Taxonomy" id="1076179"/>
    <lineage>
        <taxon>unclassified sequences</taxon>
        <taxon>metagenomes</taxon>
        <taxon>ecological metagenomes</taxon>
    </lineage>
</organism>
<proteinExistence type="predicted"/>
<dbReference type="PANTHER" id="PTHR48081">
    <property type="entry name" value="AB HYDROLASE SUPERFAMILY PROTEIN C4A8.06C"/>
    <property type="match status" value="1"/>
</dbReference>
<reference evidence="3" key="1">
    <citation type="submission" date="2019-08" db="EMBL/GenBank/DDBJ databases">
        <authorList>
            <person name="Kucharzyk K."/>
            <person name="Murdoch R.W."/>
            <person name="Higgins S."/>
            <person name="Loffler F."/>
        </authorList>
    </citation>
    <scope>NUCLEOTIDE SEQUENCE</scope>
</reference>
<feature type="domain" description="Alpha/beta hydrolase fold-3" evidence="2">
    <location>
        <begin position="75"/>
        <end position="274"/>
    </location>
</feature>
<dbReference type="Gene3D" id="3.40.50.1820">
    <property type="entry name" value="alpha/beta hydrolase"/>
    <property type="match status" value="1"/>
</dbReference>
<gene>
    <name evidence="3" type="primary">mlhB_2</name>
    <name evidence="3" type="ORF">SDC9_53538</name>
</gene>
<name>A0A644WTU2_9ZZZZ</name>